<feature type="region of interest" description="Disordered" evidence="1">
    <location>
        <begin position="137"/>
        <end position="180"/>
    </location>
</feature>
<dbReference type="AlphaFoldDB" id="A0AAU8DJU1"/>
<sequence length="180" mass="18318">MSELRTEARLLLQTVEDRLLEWRSLIPATDPAAQATDPAAQATDPAAQATDPAAQATDPAAQATDPTAPATGPTARATDAAGSAADHPAADHAEHQGTAGCPLCTVLAVVRGERPELAVALLDGAVTALQLVRSLVSEQSEQSEQSDPEGAAAAPPTLPAPEPALPAAAQRPPPERIRIS</sequence>
<gene>
    <name evidence="2" type="ORF">ABLG96_13165</name>
</gene>
<feature type="compositionally biased region" description="Low complexity" evidence="1">
    <location>
        <begin position="30"/>
        <end position="87"/>
    </location>
</feature>
<accession>A0AAU8DJU1</accession>
<evidence type="ECO:0000313" key="2">
    <source>
        <dbReference type="EMBL" id="XCG62219.1"/>
    </source>
</evidence>
<dbReference type="RefSeq" id="WP_353647834.1">
    <property type="nucleotide sequence ID" value="NZ_CP159218.1"/>
</dbReference>
<name>A0AAU8DJU1_9ACTN</name>
<reference evidence="2" key="1">
    <citation type="submission" date="2024-05" db="EMBL/GenBank/DDBJ databases">
        <authorList>
            <person name="Cai S.Y."/>
            <person name="Jin L.M."/>
            <person name="Li H.R."/>
        </authorList>
    </citation>
    <scope>NUCLEOTIDE SEQUENCE</scope>
    <source>
        <strain evidence="2">A5-74</strain>
    </source>
</reference>
<feature type="region of interest" description="Disordered" evidence="1">
    <location>
        <begin position="30"/>
        <end position="98"/>
    </location>
</feature>
<proteinExistence type="predicted"/>
<organism evidence="2">
    <name type="scientific">Nakamurella sp. A5-74</name>
    <dbReference type="NCBI Taxonomy" id="3158264"/>
    <lineage>
        <taxon>Bacteria</taxon>
        <taxon>Bacillati</taxon>
        <taxon>Actinomycetota</taxon>
        <taxon>Actinomycetes</taxon>
        <taxon>Nakamurellales</taxon>
        <taxon>Nakamurellaceae</taxon>
        <taxon>Nakamurella</taxon>
    </lineage>
</organism>
<feature type="compositionally biased region" description="Low complexity" evidence="1">
    <location>
        <begin position="137"/>
        <end position="155"/>
    </location>
</feature>
<evidence type="ECO:0000256" key="1">
    <source>
        <dbReference type="SAM" id="MobiDB-lite"/>
    </source>
</evidence>
<dbReference type="EMBL" id="CP159218">
    <property type="protein sequence ID" value="XCG62219.1"/>
    <property type="molecule type" value="Genomic_DNA"/>
</dbReference>
<protein>
    <submittedName>
        <fullName evidence="2">Uncharacterized protein</fullName>
    </submittedName>
</protein>